<dbReference type="AlphaFoldDB" id="A0A088MLG3"/>
<proteinExistence type="predicted"/>
<sequence length="127" mass="14071">MSHFDQFIKYKALAFKFSSMGSFSISDMERMVESGSLGKNVDGTFVPAQSLEDVCPIPLRNVCAKLTVELVDRLDNSLSILGMSKREFIEMALIEALDKVDQELLDIDAFEFVEAREALGEPGEGAE</sequence>
<protein>
    <submittedName>
        <fullName evidence="1">Uncharacterized protein</fullName>
    </submittedName>
</protein>
<dbReference type="RefSeq" id="WP_235154322.1">
    <property type="nucleotide sequence ID" value="NZ_CP189776.1"/>
</dbReference>
<organism evidence="1">
    <name type="scientific">Pseudomonas nitroreducens</name>
    <dbReference type="NCBI Taxonomy" id="46680"/>
    <lineage>
        <taxon>Bacteria</taxon>
        <taxon>Pseudomonadati</taxon>
        <taxon>Pseudomonadota</taxon>
        <taxon>Gammaproteobacteria</taxon>
        <taxon>Pseudomonadales</taxon>
        <taxon>Pseudomonadaceae</taxon>
        <taxon>Pseudomonas</taxon>
    </lineage>
</organism>
<reference evidence="1" key="1">
    <citation type="submission" date="2014-06" db="EMBL/GenBank/DDBJ databases">
        <title>Characterization of the small cryptic plasmid from Pseudomonas nitroreducens strain TX1.</title>
        <authorList>
            <person name="Nguyen T.N."/>
            <person name="Lee K."/>
            <person name="Huang S."/>
        </authorList>
    </citation>
    <scope>NUCLEOTIDE SEQUENCE</scope>
    <source>
        <strain evidence="1">TX1</strain>
        <plasmid evidence="1">pTX1</plasmid>
    </source>
</reference>
<geneLocation type="plasmid" evidence="1">
    <name>pTX1</name>
</geneLocation>
<accession>A0A088MLG3</accession>
<keyword evidence="1" id="KW-0614">Plasmid</keyword>
<dbReference type="EMBL" id="KJ948112">
    <property type="protein sequence ID" value="AIN41658.1"/>
    <property type="molecule type" value="Genomic_DNA"/>
</dbReference>
<name>A0A088MLG3_PSENT</name>
<evidence type="ECO:0000313" key="1">
    <source>
        <dbReference type="EMBL" id="AIN41658.1"/>
    </source>
</evidence>